<organism evidence="2 3">
    <name type="scientific">Actinomadura darangshiensis</name>
    <dbReference type="NCBI Taxonomy" id="705336"/>
    <lineage>
        <taxon>Bacteria</taxon>
        <taxon>Bacillati</taxon>
        <taxon>Actinomycetota</taxon>
        <taxon>Actinomycetes</taxon>
        <taxon>Streptosporangiales</taxon>
        <taxon>Thermomonosporaceae</taxon>
        <taxon>Actinomadura</taxon>
    </lineage>
</organism>
<gene>
    <name evidence="2" type="ORF">E1293_20740</name>
</gene>
<evidence type="ECO:0000313" key="2">
    <source>
        <dbReference type="EMBL" id="TDD80440.1"/>
    </source>
</evidence>
<sequence>MVTAREARQIALDFLLEEFSETEANRLVIDESATVERSYGWIFVPTAKRYLQTGRLDDQFIGAGPLLVLRMSGELIEYSSMYSPQMAAAEYESSAE</sequence>
<evidence type="ECO:0000313" key="3">
    <source>
        <dbReference type="Proteomes" id="UP000295578"/>
    </source>
</evidence>
<accession>A0A4R5B713</accession>
<reference evidence="2 3" key="1">
    <citation type="submission" date="2019-03" db="EMBL/GenBank/DDBJ databases">
        <title>Draft genome sequences of novel Actinobacteria.</title>
        <authorList>
            <person name="Sahin N."/>
            <person name="Ay H."/>
            <person name="Saygin H."/>
        </authorList>
    </citation>
    <scope>NUCLEOTIDE SEQUENCE [LARGE SCALE GENOMIC DNA]</scope>
    <source>
        <strain evidence="2 3">DSM 45941</strain>
    </source>
</reference>
<evidence type="ECO:0000259" key="1">
    <source>
        <dbReference type="Pfam" id="PF15567"/>
    </source>
</evidence>
<dbReference type="InterPro" id="IPR029082">
    <property type="entry name" value="Imm35"/>
</dbReference>
<dbReference type="AlphaFoldDB" id="A0A4R5B713"/>
<dbReference type="EMBL" id="SMKY01000092">
    <property type="protein sequence ID" value="TDD80440.1"/>
    <property type="molecule type" value="Genomic_DNA"/>
</dbReference>
<feature type="domain" description="Immunity protein 35" evidence="1">
    <location>
        <begin position="6"/>
        <end position="82"/>
    </location>
</feature>
<dbReference type="Proteomes" id="UP000295578">
    <property type="component" value="Unassembled WGS sequence"/>
</dbReference>
<proteinExistence type="predicted"/>
<name>A0A4R5B713_9ACTN</name>
<dbReference type="Pfam" id="PF15567">
    <property type="entry name" value="Imm35"/>
    <property type="match status" value="1"/>
</dbReference>
<dbReference type="RefSeq" id="WP_132199097.1">
    <property type="nucleotide sequence ID" value="NZ_SMKY01000092.1"/>
</dbReference>
<protein>
    <recommendedName>
        <fullName evidence="1">Immunity protein 35 domain-containing protein</fullName>
    </recommendedName>
</protein>
<dbReference type="OrthoDB" id="3542635at2"/>
<comment type="caution">
    <text evidence="2">The sequence shown here is derived from an EMBL/GenBank/DDBJ whole genome shotgun (WGS) entry which is preliminary data.</text>
</comment>
<keyword evidence="3" id="KW-1185">Reference proteome</keyword>